<dbReference type="Pfam" id="PF00582">
    <property type="entry name" value="Usp"/>
    <property type="match status" value="1"/>
</dbReference>
<name>A0ABD3SZW4_9LAMI</name>
<feature type="region of interest" description="Disordered" evidence="1">
    <location>
        <begin position="1"/>
        <end position="22"/>
    </location>
</feature>
<evidence type="ECO:0000313" key="3">
    <source>
        <dbReference type="EMBL" id="KAL3830165.1"/>
    </source>
</evidence>
<evidence type="ECO:0000256" key="1">
    <source>
        <dbReference type="SAM" id="MobiDB-lite"/>
    </source>
</evidence>
<dbReference type="AlphaFoldDB" id="A0ABD3SZW4"/>
<dbReference type="SUPFAM" id="SSF52402">
    <property type="entry name" value="Adenine nucleotide alpha hydrolases-like"/>
    <property type="match status" value="1"/>
</dbReference>
<keyword evidence="4" id="KW-1185">Reference proteome</keyword>
<comment type="caution">
    <text evidence="3">The sequence shown here is derived from an EMBL/GenBank/DDBJ whole genome shotgun (WGS) entry which is preliminary data.</text>
</comment>
<protein>
    <recommendedName>
        <fullName evidence="2">UspA domain-containing protein</fullName>
    </recommendedName>
</protein>
<proteinExistence type="predicted"/>
<sequence>MEITGATADTSAGRPEGAEERQPLMAAAEERKNSKMKVLVPIDESDGSFYALKWALDHIVSNSASGNSEPHDQDPNTITLLHVHPFFQPFIYPAGPAVYATPSVIEAVKKGREESAAAILSRALHICKQKKIKAETLILEGDPKDKICEAAEQLHVDLVVIGSRGLGAIKRKKLVMTPVKLYPGYATDCAHHVHCPVLIVKPPTKLAHE</sequence>
<dbReference type="Proteomes" id="UP001634393">
    <property type="component" value="Unassembled WGS sequence"/>
</dbReference>
<dbReference type="EMBL" id="JBJXBP010000005">
    <property type="protein sequence ID" value="KAL3830165.1"/>
    <property type="molecule type" value="Genomic_DNA"/>
</dbReference>
<dbReference type="PRINTS" id="PR01438">
    <property type="entry name" value="UNVRSLSTRESS"/>
</dbReference>
<organism evidence="3 4">
    <name type="scientific">Penstemon smallii</name>
    <dbReference type="NCBI Taxonomy" id="265156"/>
    <lineage>
        <taxon>Eukaryota</taxon>
        <taxon>Viridiplantae</taxon>
        <taxon>Streptophyta</taxon>
        <taxon>Embryophyta</taxon>
        <taxon>Tracheophyta</taxon>
        <taxon>Spermatophyta</taxon>
        <taxon>Magnoliopsida</taxon>
        <taxon>eudicotyledons</taxon>
        <taxon>Gunneridae</taxon>
        <taxon>Pentapetalae</taxon>
        <taxon>asterids</taxon>
        <taxon>lamiids</taxon>
        <taxon>Lamiales</taxon>
        <taxon>Plantaginaceae</taxon>
        <taxon>Cheloneae</taxon>
        <taxon>Penstemon</taxon>
    </lineage>
</organism>
<dbReference type="CDD" id="cd23659">
    <property type="entry name" value="USP_At3g01520-like"/>
    <property type="match status" value="1"/>
</dbReference>
<gene>
    <name evidence="3" type="ORF">ACJIZ3_018967</name>
</gene>
<evidence type="ECO:0000313" key="4">
    <source>
        <dbReference type="Proteomes" id="UP001634393"/>
    </source>
</evidence>
<evidence type="ECO:0000259" key="2">
    <source>
        <dbReference type="Pfam" id="PF00582"/>
    </source>
</evidence>
<accession>A0ABD3SZW4</accession>
<dbReference type="Gene3D" id="3.40.50.620">
    <property type="entry name" value="HUPs"/>
    <property type="match status" value="1"/>
</dbReference>
<dbReference type="PANTHER" id="PTHR31964">
    <property type="entry name" value="ADENINE NUCLEOTIDE ALPHA HYDROLASES-LIKE SUPERFAMILY PROTEIN"/>
    <property type="match status" value="1"/>
</dbReference>
<reference evidence="3 4" key="1">
    <citation type="submission" date="2024-12" db="EMBL/GenBank/DDBJ databases">
        <title>The unique morphological basis and parallel evolutionary history of personate flowers in Penstemon.</title>
        <authorList>
            <person name="Depatie T.H."/>
            <person name="Wessinger C.A."/>
        </authorList>
    </citation>
    <scope>NUCLEOTIDE SEQUENCE [LARGE SCALE GENOMIC DNA]</scope>
    <source>
        <strain evidence="3">WTNN_2</strain>
        <tissue evidence="3">Leaf</tissue>
    </source>
</reference>
<dbReference type="PANTHER" id="PTHR31964:SF124">
    <property type="entry name" value="ADENINE NUCLEOTIDE ALPHA HYDROLASES-LIKE SUPERFAMILY PROTEIN"/>
    <property type="match status" value="1"/>
</dbReference>
<dbReference type="InterPro" id="IPR006015">
    <property type="entry name" value="Universal_stress_UspA"/>
</dbReference>
<dbReference type="InterPro" id="IPR014729">
    <property type="entry name" value="Rossmann-like_a/b/a_fold"/>
</dbReference>
<feature type="domain" description="UspA" evidence="2">
    <location>
        <begin position="37"/>
        <end position="201"/>
    </location>
</feature>
<dbReference type="InterPro" id="IPR006016">
    <property type="entry name" value="UspA"/>
</dbReference>